<feature type="transmembrane region" description="Helical" evidence="1">
    <location>
        <begin position="115"/>
        <end position="135"/>
    </location>
</feature>
<name>A0A6P2GNP6_BURL3</name>
<feature type="transmembrane region" description="Helical" evidence="1">
    <location>
        <begin position="77"/>
        <end position="103"/>
    </location>
</feature>
<gene>
    <name evidence="2" type="ORF">BLA23254_00091</name>
</gene>
<evidence type="ECO:0000313" key="3">
    <source>
        <dbReference type="Proteomes" id="UP000494218"/>
    </source>
</evidence>
<protein>
    <submittedName>
        <fullName evidence="2">Tash protein PEST motif family protein</fullName>
    </submittedName>
</protein>
<organism evidence="2 3">
    <name type="scientific">Burkholderia lata (strain ATCC 17760 / DSM 23089 / LMG 22485 / NCIMB 9086 / R18194 / 383)</name>
    <dbReference type="NCBI Taxonomy" id="482957"/>
    <lineage>
        <taxon>Bacteria</taxon>
        <taxon>Pseudomonadati</taxon>
        <taxon>Pseudomonadota</taxon>
        <taxon>Betaproteobacteria</taxon>
        <taxon>Burkholderiales</taxon>
        <taxon>Burkholderiaceae</taxon>
        <taxon>Burkholderia</taxon>
        <taxon>Burkholderia cepacia complex</taxon>
    </lineage>
</organism>
<reference evidence="2 3" key="1">
    <citation type="submission" date="2019-09" db="EMBL/GenBank/DDBJ databases">
        <authorList>
            <person name="Depoorter E."/>
        </authorList>
    </citation>
    <scope>NUCLEOTIDE SEQUENCE [LARGE SCALE GENOMIC DNA]</scope>
    <source>
        <strain evidence="2">LMG 23254</strain>
    </source>
</reference>
<proteinExistence type="predicted"/>
<dbReference type="Proteomes" id="UP000494218">
    <property type="component" value="Unassembled WGS sequence"/>
</dbReference>
<keyword evidence="1" id="KW-1133">Transmembrane helix</keyword>
<accession>A0A6P2GNP6</accession>
<keyword evidence="1" id="KW-0812">Transmembrane</keyword>
<dbReference type="AlphaFoldDB" id="A0A6P2GNP6"/>
<evidence type="ECO:0000256" key="1">
    <source>
        <dbReference type="SAM" id="Phobius"/>
    </source>
</evidence>
<dbReference type="EMBL" id="CABVPW010000001">
    <property type="protein sequence ID" value="VWB06032.1"/>
    <property type="molecule type" value="Genomic_DNA"/>
</dbReference>
<evidence type="ECO:0000313" key="2">
    <source>
        <dbReference type="EMBL" id="VWB06032.1"/>
    </source>
</evidence>
<sequence>MIASVLDDVTWPAATLVICRSLFGLPTLTVPTGAVPANPLNVTPPTVALLVAVAVPVCEPAPSATELLLPAEAPLPMAMALLALATAPVPMATASVPVAVLSAPVEFAWKYLMPWLLMLLIAEPTLLAVDVVPFAL</sequence>
<keyword evidence="1" id="KW-0472">Membrane</keyword>